<dbReference type="GO" id="GO:0005524">
    <property type="term" value="F:ATP binding"/>
    <property type="evidence" value="ECO:0007669"/>
    <property type="project" value="InterPro"/>
</dbReference>
<dbReference type="GO" id="GO:0006298">
    <property type="term" value="P:mismatch repair"/>
    <property type="evidence" value="ECO:0007669"/>
    <property type="project" value="InterPro"/>
</dbReference>
<dbReference type="AlphaFoldDB" id="A0AAW1TQV6"/>
<dbReference type="GO" id="GO:0016887">
    <property type="term" value="F:ATP hydrolysis activity"/>
    <property type="evidence" value="ECO:0007669"/>
    <property type="project" value="InterPro"/>
</dbReference>
<organism evidence="2 3">
    <name type="scientific">Henosepilachna vigintioctopunctata</name>
    <dbReference type="NCBI Taxonomy" id="420089"/>
    <lineage>
        <taxon>Eukaryota</taxon>
        <taxon>Metazoa</taxon>
        <taxon>Ecdysozoa</taxon>
        <taxon>Arthropoda</taxon>
        <taxon>Hexapoda</taxon>
        <taxon>Insecta</taxon>
        <taxon>Pterygota</taxon>
        <taxon>Neoptera</taxon>
        <taxon>Endopterygota</taxon>
        <taxon>Coleoptera</taxon>
        <taxon>Polyphaga</taxon>
        <taxon>Cucujiformia</taxon>
        <taxon>Coccinelloidea</taxon>
        <taxon>Coccinellidae</taxon>
        <taxon>Epilachninae</taxon>
        <taxon>Epilachnini</taxon>
        <taxon>Henosepilachna</taxon>
    </lineage>
</organism>
<evidence type="ECO:0000259" key="1">
    <source>
        <dbReference type="SMART" id="SM00853"/>
    </source>
</evidence>
<comment type="caution">
    <text evidence="2">The sequence shown here is derived from an EMBL/GenBank/DDBJ whole genome shotgun (WGS) entry which is preliminary data.</text>
</comment>
<dbReference type="InterPro" id="IPR037198">
    <property type="entry name" value="MutL_C_sf"/>
</dbReference>
<evidence type="ECO:0000313" key="2">
    <source>
        <dbReference type="EMBL" id="KAK9873912.1"/>
    </source>
</evidence>
<protein>
    <recommendedName>
        <fullName evidence="1">MutL C-terminal dimerisation domain-containing protein</fullName>
    </recommendedName>
</protein>
<sequence>MRPNRKPPVENNYEPFMFELKKLPDNSLSKKLNNSFHHCAGEYLNSFFKVKDLTLGKSFNFENLSVSPIPKLIPIQNRTEISEQIPLTNEKFHDVERYAKVLPFNKSSTGSHLPNIYRNDEYVKIEEHSNFQFKKGHLQPIINSRSLYMENVKRNLDNLFFKSRSVIAQKDHNNYTTKVSNREIFTKDSLENISEYNSNESACLWKKFIEGKRKQKNNPNEDFGCEALASLIKKPPNPVEQTAPSEQITLLSKEMLNIPFSPDLFSARIIQNSKEDLTVQPNSQPSFGIDENSWQIEEDILLNNTIISAKDNLENCPPTLTFTCGKIPTNSVKELLEADTHDNRQNYSIPANEENWEWIEKLDHQGNKFYFNIRTGMTNFVCPKHDEGFNFKPRFEFMPKGLSPVLMQDNKVSKTISPNCRIKFHDEILKSYENELDIVKWEKYLKENDPRTFFHELYKKKRNDYETEVPDVYSSKISRSMAAITGEYKYSKALFDDLEVIGQLDLKFIATIDRKQNNLIMFDQHAVHERIRLESLVKEYNGASTPCENITLFVIQCDIKLLKHHEKYLNSIGIYFKTFKNGLTVYKVPLCLYNKVKKEPKQNSWNLAKSVEILLQEIIKQIKMTRGILTGLPKTIHEIINLEACRGAIKFGDYLSEHEMKNRIKDLSQCLLPFQCAHGRPTLVPILNLPGIHKIQFEKLQLKKLKKTGASKSNSVQDLHNSLHRLDEHRNKYFEI</sequence>
<dbReference type="PANTHER" id="PTHR10073:SF47">
    <property type="entry name" value="DNA MISMATCH REPAIR PROTEIN MLH3"/>
    <property type="match status" value="1"/>
</dbReference>
<feature type="domain" description="MutL C-terminal dimerisation" evidence="1">
    <location>
        <begin position="500"/>
        <end position="655"/>
    </location>
</feature>
<dbReference type="InterPro" id="IPR042121">
    <property type="entry name" value="MutL_C_regsub"/>
</dbReference>
<name>A0AAW1TQV6_9CUCU</name>
<dbReference type="InterPro" id="IPR014790">
    <property type="entry name" value="MutL_C"/>
</dbReference>
<accession>A0AAW1TQV6</accession>
<proteinExistence type="predicted"/>
<dbReference type="EMBL" id="JARQZJ010000031">
    <property type="protein sequence ID" value="KAK9873912.1"/>
    <property type="molecule type" value="Genomic_DNA"/>
</dbReference>
<dbReference type="Gene3D" id="3.30.1540.20">
    <property type="entry name" value="MutL, C-terminal domain, dimerisation subdomain"/>
    <property type="match status" value="1"/>
</dbReference>
<dbReference type="SMART" id="SM00853">
    <property type="entry name" value="MutL_C"/>
    <property type="match status" value="1"/>
</dbReference>
<dbReference type="Proteomes" id="UP001431783">
    <property type="component" value="Unassembled WGS sequence"/>
</dbReference>
<dbReference type="PANTHER" id="PTHR10073">
    <property type="entry name" value="DNA MISMATCH REPAIR PROTEIN MLH, PMS, MUTL"/>
    <property type="match status" value="1"/>
</dbReference>
<keyword evidence="3" id="KW-1185">Reference proteome</keyword>
<dbReference type="GO" id="GO:0032300">
    <property type="term" value="C:mismatch repair complex"/>
    <property type="evidence" value="ECO:0007669"/>
    <property type="project" value="InterPro"/>
</dbReference>
<dbReference type="InterPro" id="IPR038973">
    <property type="entry name" value="MutL/Mlh/Pms-like"/>
</dbReference>
<dbReference type="SUPFAM" id="SSF118116">
    <property type="entry name" value="DNA mismatch repair protein MutL"/>
    <property type="match status" value="1"/>
</dbReference>
<dbReference type="GO" id="GO:0140664">
    <property type="term" value="F:ATP-dependent DNA damage sensor activity"/>
    <property type="evidence" value="ECO:0007669"/>
    <property type="project" value="InterPro"/>
</dbReference>
<dbReference type="Gene3D" id="3.30.1370.100">
    <property type="entry name" value="MutL, C-terminal domain, regulatory subdomain"/>
    <property type="match status" value="1"/>
</dbReference>
<evidence type="ECO:0000313" key="3">
    <source>
        <dbReference type="Proteomes" id="UP001431783"/>
    </source>
</evidence>
<gene>
    <name evidence="2" type="ORF">WA026_002264</name>
</gene>
<dbReference type="InterPro" id="IPR042120">
    <property type="entry name" value="MutL_C_dimsub"/>
</dbReference>
<dbReference type="Pfam" id="PF08676">
    <property type="entry name" value="MutL_C"/>
    <property type="match status" value="1"/>
</dbReference>
<reference evidence="2 3" key="1">
    <citation type="submission" date="2023-03" db="EMBL/GenBank/DDBJ databases">
        <title>Genome insight into feeding habits of ladybird beetles.</title>
        <authorList>
            <person name="Li H.-S."/>
            <person name="Huang Y.-H."/>
            <person name="Pang H."/>
        </authorList>
    </citation>
    <scope>NUCLEOTIDE SEQUENCE [LARGE SCALE GENOMIC DNA]</scope>
    <source>
        <strain evidence="2">SYSU_2023b</strain>
        <tissue evidence="2">Whole body</tissue>
    </source>
</reference>